<dbReference type="GO" id="GO:0016757">
    <property type="term" value="F:glycosyltransferase activity"/>
    <property type="evidence" value="ECO:0007669"/>
    <property type="project" value="UniProtKB-ARBA"/>
</dbReference>
<dbReference type="Pfam" id="PF13439">
    <property type="entry name" value="Glyco_transf_4"/>
    <property type="match status" value="1"/>
</dbReference>
<evidence type="ECO:0000259" key="1">
    <source>
        <dbReference type="Pfam" id="PF13439"/>
    </source>
</evidence>
<feature type="domain" description="Glycosyltransferase subfamily 4-like N-terminal" evidence="1">
    <location>
        <begin position="36"/>
        <end position="169"/>
    </location>
</feature>
<gene>
    <name evidence="2" type="ORF">BECKLFY1418C_GA0070996_100125</name>
</gene>
<dbReference type="InterPro" id="IPR028098">
    <property type="entry name" value="Glyco_trans_4-like_N"/>
</dbReference>
<reference evidence="2" key="1">
    <citation type="submission" date="2019-02" db="EMBL/GenBank/DDBJ databases">
        <authorList>
            <person name="Gruber-Vodicka R. H."/>
            <person name="Seah K. B. B."/>
        </authorList>
    </citation>
    <scope>NUCLEOTIDE SEQUENCE</scope>
    <source>
        <strain evidence="2">BECK_BY7</strain>
    </source>
</reference>
<dbReference type="CDD" id="cd03811">
    <property type="entry name" value="GT4_GT28_WabH-like"/>
    <property type="match status" value="1"/>
</dbReference>
<organism evidence="2">
    <name type="scientific">Candidatus Kentrum sp. LFY</name>
    <dbReference type="NCBI Taxonomy" id="2126342"/>
    <lineage>
        <taxon>Bacteria</taxon>
        <taxon>Pseudomonadati</taxon>
        <taxon>Pseudomonadota</taxon>
        <taxon>Gammaproteobacteria</taxon>
        <taxon>Candidatus Kentrum</taxon>
    </lineage>
</organism>
<name>A0A450W6D9_9GAMM</name>
<dbReference type="SUPFAM" id="SSF53756">
    <property type="entry name" value="UDP-Glycosyltransferase/glycogen phosphorylase"/>
    <property type="match status" value="1"/>
</dbReference>
<dbReference type="PANTHER" id="PTHR12526">
    <property type="entry name" value="GLYCOSYLTRANSFERASE"/>
    <property type="match status" value="1"/>
</dbReference>
<proteinExistence type="predicted"/>
<dbReference type="AlphaFoldDB" id="A0A450W6D9"/>
<keyword evidence="2" id="KW-0808">Transferase</keyword>
<dbReference type="Pfam" id="PF13692">
    <property type="entry name" value="Glyco_trans_1_4"/>
    <property type="match status" value="1"/>
</dbReference>
<dbReference type="EMBL" id="CAADFN010000001">
    <property type="protein sequence ID" value="VFK12622.1"/>
    <property type="molecule type" value="Genomic_DNA"/>
</dbReference>
<dbReference type="Gene3D" id="3.40.50.2000">
    <property type="entry name" value="Glycogen Phosphorylase B"/>
    <property type="match status" value="2"/>
</dbReference>
<protein>
    <submittedName>
        <fullName evidence="2">Glycosyltransferase involved in cell wall bisynthesis</fullName>
    </submittedName>
</protein>
<sequence length="367" mass="40237">MMPCNVSKPVLFPSTTMSMIEAPIHVALIMAGDEEGGLEKHVVDLAGALPDHGIQITVIAHPKYGPRFRKGVGFIAAPLHLSRRDPRALWALLSALRKLRPAVIHTQAHKATSMVHTIRRWLPPARWVGTVHNLKRRNDIFSCCQVVIGVSRGVANHTGLFQARVIYNGCSKADPPSSSEVVRFRQELEFPLTRPLWLAVGRLVSAKAFGMLLDSWARLPDAPNLMIAGDGPEQPCLQRQLARLELRDRVRLLGHRTDVPILLAACDGVVISSHREGFSYVMAEGLLARKPVLATRVPGPAELLPAGCLTDPGDAEGMTAMLQANLADPSALRTHFAPVWDWACKHLTLTAMATQYANLYRELTKAS</sequence>
<evidence type="ECO:0000313" key="2">
    <source>
        <dbReference type="EMBL" id="VFK12622.1"/>
    </source>
</evidence>
<accession>A0A450W6D9</accession>